<feature type="binding site" evidence="14 15">
    <location>
        <position position="78"/>
    </location>
    <ligand>
        <name>a divalent metal cation</name>
        <dbReference type="ChEBI" id="CHEBI:60240"/>
    </ligand>
</feature>
<dbReference type="InterPro" id="IPR036397">
    <property type="entry name" value="RNaseH_sf"/>
</dbReference>
<dbReference type="Proteomes" id="UP000593626">
    <property type="component" value="Chromosome"/>
</dbReference>
<evidence type="ECO:0000256" key="2">
    <source>
        <dbReference type="ARBA" id="ARBA00001946"/>
    </source>
</evidence>
<keyword evidence="9 14" id="KW-0540">Nuclease</keyword>
<dbReference type="InterPro" id="IPR024567">
    <property type="entry name" value="RNase_HII/HIII_dom"/>
</dbReference>
<proteinExistence type="inferred from homology"/>
<dbReference type="Gene3D" id="3.30.420.10">
    <property type="entry name" value="Ribonuclease H-like superfamily/Ribonuclease H"/>
    <property type="match status" value="1"/>
</dbReference>
<feature type="binding site" evidence="14 15">
    <location>
        <position position="170"/>
    </location>
    <ligand>
        <name>a divalent metal cation</name>
        <dbReference type="ChEBI" id="CHEBI:60240"/>
    </ligand>
</feature>
<evidence type="ECO:0000256" key="7">
    <source>
        <dbReference type="ARBA" id="ARBA00019179"/>
    </source>
</evidence>
<name>A0A7S8HF23_9BACI</name>
<keyword evidence="10 14" id="KW-0479">Metal-binding</keyword>
<reference evidence="18 19" key="1">
    <citation type="submission" date="2019-07" db="EMBL/GenBank/DDBJ databases">
        <title>Genome sequence of 2 isolates from Red Sea Mangroves.</title>
        <authorList>
            <person name="Sefrji F."/>
            <person name="Michoud G."/>
            <person name="Merlino G."/>
            <person name="Daffonchio D."/>
        </authorList>
    </citation>
    <scope>NUCLEOTIDE SEQUENCE [LARGE SCALE GENOMIC DNA]</scope>
    <source>
        <strain evidence="18 19">R1DC41</strain>
    </source>
</reference>
<dbReference type="GO" id="GO:0005737">
    <property type="term" value="C:cytoplasm"/>
    <property type="evidence" value="ECO:0007669"/>
    <property type="project" value="UniProtKB-SubCell"/>
</dbReference>
<evidence type="ECO:0000256" key="12">
    <source>
        <dbReference type="ARBA" id="ARBA00022801"/>
    </source>
</evidence>
<dbReference type="GO" id="GO:0003723">
    <property type="term" value="F:RNA binding"/>
    <property type="evidence" value="ECO:0007669"/>
    <property type="project" value="UniProtKB-UniRule"/>
</dbReference>
<feature type="binding site" evidence="14 15">
    <location>
        <position position="79"/>
    </location>
    <ligand>
        <name>a divalent metal cation</name>
        <dbReference type="ChEBI" id="CHEBI:60240"/>
    </ligand>
</feature>
<dbReference type="PANTHER" id="PTHR10954">
    <property type="entry name" value="RIBONUCLEASE H2 SUBUNIT A"/>
    <property type="match status" value="1"/>
</dbReference>
<comment type="catalytic activity">
    <reaction evidence="1 14 15 16">
        <text>Endonucleolytic cleavage to 5'-phosphomonoester.</text>
        <dbReference type="EC" id="3.1.26.4"/>
    </reaction>
</comment>
<evidence type="ECO:0000256" key="14">
    <source>
        <dbReference type="HAMAP-Rule" id="MF_00052"/>
    </source>
</evidence>
<evidence type="ECO:0000256" key="11">
    <source>
        <dbReference type="ARBA" id="ARBA00022759"/>
    </source>
</evidence>
<dbReference type="InterPro" id="IPR022898">
    <property type="entry name" value="RNase_HII"/>
</dbReference>
<comment type="cofactor">
    <cofactor evidence="2">
        <name>Mg(2+)</name>
        <dbReference type="ChEBI" id="CHEBI:18420"/>
    </cofactor>
</comment>
<accession>A0A7S8HF23</accession>
<evidence type="ECO:0000256" key="16">
    <source>
        <dbReference type="RuleBase" id="RU003515"/>
    </source>
</evidence>
<keyword evidence="19" id="KW-1185">Reference proteome</keyword>
<organism evidence="18 19">
    <name type="scientific">Mangrovibacillus cuniculi</name>
    <dbReference type="NCBI Taxonomy" id="2593652"/>
    <lineage>
        <taxon>Bacteria</taxon>
        <taxon>Bacillati</taxon>
        <taxon>Bacillota</taxon>
        <taxon>Bacilli</taxon>
        <taxon>Bacillales</taxon>
        <taxon>Bacillaceae</taxon>
        <taxon>Mangrovibacillus</taxon>
    </lineage>
</organism>
<evidence type="ECO:0000256" key="15">
    <source>
        <dbReference type="PROSITE-ProRule" id="PRU01319"/>
    </source>
</evidence>
<evidence type="ECO:0000259" key="17">
    <source>
        <dbReference type="PROSITE" id="PS51975"/>
    </source>
</evidence>
<dbReference type="GO" id="GO:0032299">
    <property type="term" value="C:ribonuclease H2 complex"/>
    <property type="evidence" value="ECO:0007669"/>
    <property type="project" value="TreeGrafter"/>
</dbReference>
<dbReference type="GO" id="GO:0043137">
    <property type="term" value="P:DNA replication, removal of RNA primer"/>
    <property type="evidence" value="ECO:0007669"/>
    <property type="project" value="TreeGrafter"/>
</dbReference>
<comment type="function">
    <text evidence="3 14 16">Endonuclease that specifically degrades the RNA of RNA-DNA hybrids.</text>
</comment>
<protein>
    <recommendedName>
        <fullName evidence="7 14">Ribonuclease HII</fullName>
        <shortName evidence="14">RNase HII</shortName>
        <ecNumber evidence="6 14">3.1.26.4</ecNumber>
    </recommendedName>
</protein>
<evidence type="ECO:0000256" key="13">
    <source>
        <dbReference type="ARBA" id="ARBA00023211"/>
    </source>
</evidence>
<dbReference type="GO" id="GO:0004523">
    <property type="term" value="F:RNA-DNA hybrid ribonuclease activity"/>
    <property type="evidence" value="ECO:0007669"/>
    <property type="project" value="UniProtKB-UniRule"/>
</dbReference>
<evidence type="ECO:0000256" key="6">
    <source>
        <dbReference type="ARBA" id="ARBA00012180"/>
    </source>
</evidence>
<gene>
    <name evidence="14" type="primary">rnhB</name>
    <name evidence="18" type="ORF">G8O30_04795</name>
</gene>
<dbReference type="EMBL" id="CP049742">
    <property type="protein sequence ID" value="QPC46327.1"/>
    <property type="molecule type" value="Genomic_DNA"/>
</dbReference>
<evidence type="ECO:0000256" key="10">
    <source>
        <dbReference type="ARBA" id="ARBA00022723"/>
    </source>
</evidence>
<evidence type="ECO:0000256" key="8">
    <source>
        <dbReference type="ARBA" id="ARBA00022490"/>
    </source>
</evidence>
<keyword evidence="12 14" id="KW-0378">Hydrolase</keyword>
<feature type="domain" description="RNase H type-2" evidence="17">
    <location>
        <begin position="72"/>
        <end position="258"/>
    </location>
</feature>
<dbReference type="GO" id="GO:0030145">
    <property type="term" value="F:manganese ion binding"/>
    <property type="evidence" value="ECO:0007669"/>
    <property type="project" value="UniProtKB-UniRule"/>
</dbReference>
<dbReference type="FunFam" id="3.30.420.10:FF:000006">
    <property type="entry name" value="Ribonuclease HII"/>
    <property type="match status" value="1"/>
</dbReference>
<evidence type="ECO:0000313" key="19">
    <source>
        <dbReference type="Proteomes" id="UP000593626"/>
    </source>
</evidence>
<keyword evidence="13 14" id="KW-0464">Manganese</keyword>
<dbReference type="GO" id="GO:0006298">
    <property type="term" value="P:mismatch repair"/>
    <property type="evidence" value="ECO:0007669"/>
    <property type="project" value="TreeGrafter"/>
</dbReference>
<evidence type="ECO:0000313" key="18">
    <source>
        <dbReference type="EMBL" id="QPC46327.1"/>
    </source>
</evidence>
<dbReference type="InterPro" id="IPR012337">
    <property type="entry name" value="RNaseH-like_sf"/>
</dbReference>
<dbReference type="SUPFAM" id="SSF53098">
    <property type="entry name" value="Ribonuclease H-like"/>
    <property type="match status" value="1"/>
</dbReference>
<dbReference type="PANTHER" id="PTHR10954:SF18">
    <property type="entry name" value="RIBONUCLEASE HII"/>
    <property type="match status" value="1"/>
</dbReference>
<comment type="cofactor">
    <cofactor evidence="14 15">
        <name>Mn(2+)</name>
        <dbReference type="ChEBI" id="CHEBI:29035"/>
    </cofactor>
    <cofactor evidence="14 15">
        <name>Mg(2+)</name>
        <dbReference type="ChEBI" id="CHEBI:18420"/>
    </cofactor>
    <text evidence="14 15">Manganese or magnesium. Binds 1 divalent metal ion per monomer in the absence of substrate. May bind a second metal ion after substrate binding.</text>
</comment>
<dbReference type="AlphaFoldDB" id="A0A7S8HF23"/>
<dbReference type="NCBIfam" id="NF000594">
    <property type="entry name" value="PRK00015.1-1"/>
    <property type="match status" value="1"/>
</dbReference>
<comment type="similarity">
    <text evidence="5 14 16">Belongs to the RNase HII family.</text>
</comment>
<dbReference type="Pfam" id="PF01351">
    <property type="entry name" value="RNase_HII"/>
    <property type="match status" value="1"/>
</dbReference>
<evidence type="ECO:0000256" key="4">
    <source>
        <dbReference type="ARBA" id="ARBA00004496"/>
    </source>
</evidence>
<dbReference type="NCBIfam" id="NF000595">
    <property type="entry name" value="PRK00015.1-3"/>
    <property type="match status" value="1"/>
</dbReference>
<dbReference type="EC" id="3.1.26.4" evidence="6 14"/>
<dbReference type="KEGG" id="mcui:G8O30_04795"/>
<sequence>MNRQSIAQIKELLTQVTSKDNPLLKELSLDDRKGVQSALKSTLSRLEKQSKLVTQFEEMKVFENLAREKGYTYIAGVDEVGRGPLAGPVVTAAVILPSNFKAYGLTDSKKLSKSQREQFHCQIKKEAIAYSVTFTDAKVIDEVNIYEATKQSMITSIQNLAVKPDYVLIDAMPLDIDLPNESFIKGDARSISIAAASVLAKVERDIYMEQQSKVYPGYQFEKNAGYGTKNHLIAIEERGLTPLHRRSFEPIKSMIKNS</sequence>
<dbReference type="InterPro" id="IPR001352">
    <property type="entry name" value="RNase_HII/HIII"/>
</dbReference>
<dbReference type="PROSITE" id="PS51975">
    <property type="entry name" value="RNASE_H_2"/>
    <property type="match status" value="1"/>
</dbReference>
<evidence type="ECO:0000256" key="9">
    <source>
        <dbReference type="ARBA" id="ARBA00022722"/>
    </source>
</evidence>
<dbReference type="RefSeq" id="WP_239673851.1">
    <property type="nucleotide sequence ID" value="NZ_CP049742.1"/>
</dbReference>
<keyword evidence="11 14" id="KW-0255">Endonuclease</keyword>
<keyword evidence="8 14" id="KW-0963">Cytoplasm</keyword>
<evidence type="ECO:0000256" key="3">
    <source>
        <dbReference type="ARBA" id="ARBA00004065"/>
    </source>
</evidence>
<dbReference type="HAMAP" id="MF_00052_B">
    <property type="entry name" value="RNase_HII_B"/>
    <property type="match status" value="1"/>
</dbReference>
<comment type="subcellular location">
    <subcellularLocation>
        <location evidence="4 14">Cytoplasm</location>
    </subcellularLocation>
</comment>
<evidence type="ECO:0000256" key="5">
    <source>
        <dbReference type="ARBA" id="ARBA00007383"/>
    </source>
</evidence>
<dbReference type="CDD" id="cd07182">
    <property type="entry name" value="RNase_HII_bacteria_HII_like"/>
    <property type="match status" value="1"/>
</dbReference>
<evidence type="ECO:0000256" key="1">
    <source>
        <dbReference type="ARBA" id="ARBA00000077"/>
    </source>
</evidence>